<dbReference type="PIRSF" id="PIRSF021332">
    <property type="entry name" value="DUF1054"/>
    <property type="match status" value="1"/>
</dbReference>
<dbReference type="AlphaFoldDB" id="A0A4R8LME3"/>
<comment type="similarity">
    <text evidence="1">Belongs to the UPF0637 family.</text>
</comment>
<dbReference type="InterPro" id="IPR053707">
    <property type="entry name" value="UPF0637_domain_sf"/>
</dbReference>
<organism evidence="2 3">
    <name type="scientific">Alicyclobacillus sacchari</name>
    <dbReference type="NCBI Taxonomy" id="392010"/>
    <lineage>
        <taxon>Bacteria</taxon>
        <taxon>Bacillati</taxon>
        <taxon>Bacillota</taxon>
        <taxon>Bacilli</taxon>
        <taxon>Bacillales</taxon>
        <taxon>Alicyclobacillaceae</taxon>
        <taxon>Alicyclobacillus</taxon>
    </lineage>
</organism>
<dbReference type="EMBL" id="SORF01000009">
    <property type="protein sequence ID" value="TDY44537.1"/>
    <property type="molecule type" value="Genomic_DNA"/>
</dbReference>
<gene>
    <name evidence="2" type="ORF">C7445_10935</name>
</gene>
<sequence length="214" mass="24399">MFTGFDKADFDVFRIPGLEPRMSAIRERIQPKLAALGEHFVPFLSERLQSPMYAHVAKHARRTVNPPGDTWVAFSANGRGYKQHPHFQIGIWPTHIFAAFGYIYEAKDKVAFGNYLRAQARDIERLVPTDFIYIPDHTQPSSIPAAQVSERDIVAFGERLMQVKKAELLIGRRMDQETVMTQTGSQLVEWVENTFTPLCTLWVEASRAQAIHGR</sequence>
<dbReference type="InterPro" id="IPR009403">
    <property type="entry name" value="UPF0637"/>
</dbReference>
<keyword evidence="3" id="KW-1185">Reference proteome</keyword>
<proteinExistence type="inferred from homology"/>
<dbReference type="Gene3D" id="3.30.930.20">
    <property type="entry name" value="Protein of unknown function DUF1054"/>
    <property type="match status" value="1"/>
</dbReference>
<accession>A0A4R8LME3</accession>
<dbReference type="Proteomes" id="UP000294581">
    <property type="component" value="Unassembled WGS sequence"/>
</dbReference>
<evidence type="ECO:0000313" key="2">
    <source>
        <dbReference type="EMBL" id="TDY44537.1"/>
    </source>
</evidence>
<dbReference type="SUPFAM" id="SSF142913">
    <property type="entry name" value="YktB/PF0168-like"/>
    <property type="match status" value="1"/>
</dbReference>
<comment type="caution">
    <text evidence="2">The sequence shown here is derived from an EMBL/GenBank/DDBJ whole genome shotgun (WGS) entry which is preliminary data.</text>
</comment>
<protein>
    <recommendedName>
        <fullName evidence="1">UPF0637 protein C7445_10935</fullName>
    </recommendedName>
</protein>
<evidence type="ECO:0000313" key="3">
    <source>
        <dbReference type="Proteomes" id="UP000294581"/>
    </source>
</evidence>
<reference evidence="2 3" key="1">
    <citation type="submission" date="2019-03" db="EMBL/GenBank/DDBJ databases">
        <title>Genomic Encyclopedia of Type Strains, Phase IV (KMG-IV): sequencing the most valuable type-strain genomes for metagenomic binning, comparative biology and taxonomic classification.</title>
        <authorList>
            <person name="Goeker M."/>
        </authorList>
    </citation>
    <scope>NUCLEOTIDE SEQUENCE [LARGE SCALE GENOMIC DNA]</scope>
    <source>
        <strain evidence="2 3">DSM 17974</strain>
    </source>
</reference>
<name>A0A4R8LME3_9BACL</name>
<evidence type="ECO:0000256" key="1">
    <source>
        <dbReference type="HAMAP-Rule" id="MF_01851"/>
    </source>
</evidence>
<dbReference type="HAMAP" id="MF_01851">
    <property type="entry name" value="UPF0637"/>
    <property type="match status" value="1"/>
</dbReference>
<dbReference type="Pfam" id="PF06335">
    <property type="entry name" value="DUF1054"/>
    <property type="match status" value="1"/>
</dbReference>